<name>A0A371R473_9CREN</name>
<evidence type="ECO:0000313" key="4">
    <source>
        <dbReference type="Proteomes" id="UP000257123"/>
    </source>
</evidence>
<accession>A0A371R473</accession>
<evidence type="ECO:0000313" key="1">
    <source>
        <dbReference type="EMBL" id="RFA98565.1"/>
    </source>
</evidence>
<dbReference type="AlphaFoldDB" id="A0A371R473"/>
<organism evidence="1 4">
    <name type="scientific">Pyrobaculum aerophilum</name>
    <dbReference type="NCBI Taxonomy" id="13773"/>
    <lineage>
        <taxon>Archaea</taxon>
        <taxon>Thermoproteota</taxon>
        <taxon>Thermoprotei</taxon>
        <taxon>Thermoproteales</taxon>
        <taxon>Thermoproteaceae</taxon>
        <taxon>Pyrobaculum</taxon>
    </lineage>
</organism>
<dbReference type="Proteomes" id="UP000257123">
    <property type="component" value="Unassembled WGS sequence"/>
</dbReference>
<evidence type="ECO:0000313" key="3">
    <source>
        <dbReference type="Proteomes" id="UP000256877"/>
    </source>
</evidence>
<dbReference type="EMBL" id="NMUF01000008">
    <property type="protein sequence ID" value="RFA99271.1"/>
    <property type="molecule type" value="Genomic_DNA"/>
</dbReference>
<gene>
    <name evidence="1" type="ORF">CGL51_00635</name>
    <name evidence="2" type="ORF">CGL52_04590</name>
</gene>
<protein>
    <submittedName>
        <fullName evidence="1">Uncharacterized protein</fullName>
    </submittedName>
</protein>
<evidence type="ECO:0000313" key="2">
    <source>
        <dbReference type="EMBL" id="RFA99271.1"/>
    </source>
</evidence>
<dbReference type="Proteomes" id="UP000256877">
    <property type="component" value="Unassembled WGS sequence"/>
</dbReference>
<sequence>MKELPRHKIKQALEREDYKLLSQLCLELLQADNWLEGWRKMEDLVRASGEYVLAKFMASAYALSRDDIYNVLSAATREFLARDVVVCLEKTAQVIVALSQQEDFANRRGPPTV</sequence>
<proteinExistence type="predicted"/>
<comment type="caution">
    <text evidence="1">The sequence shown here is derived from an EMBL/GenBank/DDBJ whole genome shotgun (WGS) entry which is preliminary data.</text>
</comment>
<reference evidence="3 4" key="1">
    <citation type="submission" date="2017-07" db="EMBL/GenBank/DDBJ databases">
        <title>Draft genome sequence of aerobic hyperthermophilic archaea, Pyrobaculum aerophilum YKB31 and YKB32.</title>
        <authorList>
            <person name="Mochizuki T."/>
            <person name="Berliner A.J."/>
            <person name="Yoshida-Takashima Y."/>
            <person name="Takaki Y."/>
            <person name="Nunoura T."/>
            <person name="Takai K."/>
        </authorList>
    </citation>
    <scope>NUCLEOTIDE SEQUENCE [LARGE SCALE GENOMIC DNA]</scope>
    <source>
        <strain evidence="1 4">YKB31</strain>
        <strain evidence="2 3">YKB32</strain>
    </source>
</reference>
<dbReference type="EMBL" id="NMUE01000001">
    <property type="protein sequence ID" value="RFA98565.1"/>
    <property type="molecule type" value="Genomic_DNA"/>
</dbReference>